<comment type="cofactor">
    <cofactor evidence="2">
        <name>pyridoxal 5'-phosphate</name>
        <dbReference type="ChEBI" id="CHEBI:597326"/>
    </cofactor>
</comment>
<dbReference type="GO" id="GO:0005829">
    <property type="term" value="C:cytosol"/>
    <property type="evidence" value="ECO:0007669"/>
    <property type="project" value="TreeGrafter"/>
</dbReference>
<dbReference type="SUPFAM" id="SSF51419">
    <property type="entry name" value="PLP-binding barrel"/>
    <property type="match status" value="1"/>
</dbReference>
<gene>
    <name evidence="8" type="ORF">HUK84_12530</name>
</gene>
<dbReference type="InterPro" id="IPR020622">
    <property type="entry name" value="Ala_racemase_pyridoxalP-BS"/>
</dbReference>
<reference evidence="8 9" key="1">
    <citation type="submission" date="2020-06" db="EMBL/GenBank/DDBJ databases">
        <title>Description of novel acetic acid bacteria.</title>
        <authorList>
            <person name="Sombolestani A."/>
        </authorList>
    </citation>
    <scope>NUCLEOTIDE SEQUENCE [LARGE SCALE GENOMIC DNA]</scope>
    <source>
        <strain evidence="8 9">LMG 31431</strain>
    </source>
</reference>
<dbReference type="EMBL" id="JABXXP010000287">
    <property type="protein sequence ID" value="NVN11931.1"/>
    <property type="molecule type" value="Genomic_DNA"/>
</dbReference>
<dbReference type="PANTHER" id="PTHR30511:SF0">
    <property type="entry name" value="ALANINE RACEMASE, CATABOLIC-RELATED"/>
    <property type="match status" value="1"/>
</dbReference>
<name>A0A7Y7IX23_9PROT</name>
<dbReference type="GO" id="GO:0030170">
    <property type="term" value="F:pyridoxal phosphate binding"/>
    <property type="evidence" value="ECO:0007669"/>
    <property type="project" value="TreeGrafter"/>
</dbReference>
<evidence type="ECO:0000313" key="8">
    <source>
        <dbReference type="EMBL" id="NVN11931.1"/>
    </source>
</evidence>
<dbReference type="RefSeq" id="WP_176640592.1">
    <property type="nucleotide sequence ID" value="NZ_JABXXP010000287.1"/>
</dbReference>
<dbReference type="Gene3D" id="3.20.20.10">
    <property type="entry name" value="Alanine racemase"/>
    <property type="match status" value="1"/>
</dbReference>
<proteinExistence type="inferred from homology"/>
<protein>
    <recommendedName>
        <fullName evidence="4">alanine racemase</fullName>
        <ecNumber evidence="4">5.1.1.1</ecNumber>
    </recommendedName>
</protein>
<dbReference type="PROSITE" id="PS00395">
    <property type="entry name" value="ALANINE_RACEMASE"/>
    <property type="match status" value="1"/>
</dbReference>
<sequence length="143" mass="14830">MTMSLAPGAWPADRAGATLTIDLAAIAANYRLLGERAAGAVCAPVVKADAYGLGAARVAPVLEAAGARDFFVAHVDEGIALRRYVSPDVRITILHGPRPGAVGDCVRHVLRPVLNSMEQLASWRQAAGRHGRGLAAALQVDSG</sequence>
<feature type="non-terminal residue" evidence="8">
    <location>
        <position position="143"/>
    </location>
</feature>
<evidence type="ECO:0000256" key="4">
    <source>
        <dbReference type="ARBA" id="ARBA00013089"/>
    </source>
</evidence>
<dbReference type="AlphaFoldDB" id="A0A7Y7IX23"/>
<comment type="caution">
    <text evidence="8">The sequence shown here is derived from an EMBL/GenBank/DDBJ whole genome shotgun (WGS) entry which is preliminary data.</text>
</comment>
<comment type="similarity">
    <text evidence="3">Belongs to the alanine racemase family.</text>
</comment>
<keyword evidence="6" id="KW-0413">Isomerase</keyword>
<evidence type="ECO:0000256" key="3">
    <source>
        <dbReference type="ARBA" id="ARBA00007880"/>
    </source>
</evidence>
<dbReference type="PANTHER" id="PTHR30511">
    <property type="entry name" value="ALANINE RACEMASE"/>
    <property type="match status" value="1"/>
</dbReference>
<evidence type="ECO:0000259" key="7">
    <source>
        <dbReference type="Pfam" id="PF01168"/>
    </source>
</evidence>
<dbReference type="InterPro" id="IPR001608">
    <property type="entry name" value="Ala_racemase_N"/>
</dbReference>
<feature type="domain" description="Alanine racemase N-terminal" evidence="7">
    <location>
        <begin position="21"/>
        <end position="143"/>
    </location>
</feature>
<dbReference type="GO" id="GO:0008784">
    <property type="term" value="F:alanine racemase activity"/>
    <property type="evidence" value="ECO:0007669"/>
    <property type="project" value="UniProtKB-EC"/>
</dbReference>
<accession>A0A7Y7IX23</accession>
<evidence type="ECO:0000256" key="6">
    <source>
        <dbReference type="ARBA" id="ARBA00023235"/>
    </source>
</evidence>
<evidence type="ECO:0000313" key="9">
    <source>
        <dbReference type="Proteomes" id="UP000534870"/>
    </source>
</evidence>
<keyword evidence="5" id="KW-0663">Pyridoxal phosphate</keyword>
<dbReference type="Pfam" id="PF01168">
    <property type="entry name" value="Ala_racemase_N"/>
    <property type="match status" value="1"/>
</dbReference>
<comment type="catalytic activity">
    <reaction evidence="1">
        <text>L-alanine = D-alanine</text>
        <dbReference type="Rhea" id="RHEA:20249"/>
        <dbReference type="ChEBI" id="CHEBI:57416"/>
        <dbReference type="ChEBI" id="CHEBI:57972"/>
        <dbReference type="EC" id="5.1.1.1"/>
    </reaction>
</comment>
<organism evidence="8 9">
    <name type="scientific">Nguyenibacter vanlangensis</name>
    <dbReference type="NCBI Taxonomy" id="1216886"/>
    <lineage>
        <taxon>Bacteria</taxon>
        <taxon>Pseudomonadati</taxon>
        <taxon>Pseudomonadota</taxon>
        <taxon>Alphaproteobacteria</taxon>
        <taxon>Acetobacterales</taxon>
        <taxon>Acetobacteraceae</taxon>
        <taxon>Nguyenibacter</taxon>
    </lineage>
</organism>
<evidence type="ECO:0000256" key="1">
    <source>
        <dbReference type="ARBA" id="ARBA00000316"/>
    </source>
</evidence>
<dbReference type="InterPro" id="IPR029066">
    <property type="entry name" value="PLP-binding_barrel"/>
</dbReference>
<evidence type="ECO:0000256" key="5">
    <source>
        <dbReference type="ARBA" id="ARBA00022898"/>
    </source>
</evidence>
<dbReference type="InterPro" id="IPR000821">
    <property type="entry name" value="Ala_racemase"/>
</dbReference>
<dbReference type="Proteomes" id="UP000534870">
    <property type="component" value="Unassembled WGS sequence"/>
</dbReference>
<evidence type="ECO:0000256" key="2">
    <source>
        <dbReference type="ARBA" id="ARBA00001933"/>
    </source>
</evidence>
<dbReference type="EC" id="5.1.1.1" evidence="4"/>
<dbReference type="GO" id="GO:0030632">
    <property type="term" value="P:D-alanine biosynthetic process"/>
    <property type="evidence" value="ECO:0007669"/>
    <property type="project" value="TreeGrafter"/>
</dbReference>